<reference evidence="3" key="1">
    <citation type="journal article" date="2014" name="Front. Microbiol.">
        <title>High frequency of phylogenetically diverse reductive dehalogenase-homologous genes in deep subseafloor sedimentary metagenomes.</title>
        <authorList>
            <person name="Kawai M."/>
            <person name="Futagami T."/>
            <person name="Toyoda A."/>
            <person name="Takaki Y."/>
            <person name="Nishi S."/>
            <person name="Hori S."/>
            <person name="Arai W."/>
            <person name="Tsubouchi T."/>
            <person name="Morono Y."/>
            <person name="Uchiyama I."/>
            <person name="Ito T."/>
            <person name="Fujiyama A."/>
            <person name="Inagaki F."/>
            <person name="Takami H."/>
        </authorList>
    </citation>
    <scope>NUCLEOTIDE SEQUENCE</scope>
    <source>
        <strain evidence="3">Expedition CK06-06</strain>
    </source>
</reference>
<feature type="non-terminal residue" evidence="3">
    <location>
        <position position="1"/>
    </location>
</feature>
<proteinExistence type="predicted"/>
<dbReference type="EMBL" id="BARS01008960">
    <property type="protein sequence ID" value="GAF68350.1"/>
    <property type="molecule type" value="Genomic_DNA"/>
</dbReference>
<name>X0SX11_9ZZZZ</name>
<protein>
    <recommendedName>
        <fullName evidence="2">Pyruvate/ketoisovalerate oxidoreductase catalytic domain-containing protein</fullName>
    </recommendedName>
</protein>
<dbReference type="GO" id="GO:0016903">
    <property type="term" value="F:oxidoreductase activity, acting on the aldehyde or oxo group of donors"/>
    <property type="evidence" value="ECO:0007669"/>
    <property type="project" value="InterPro"/>
</dbReference>
<sequence length="181" mass="20364">SKILATAAMSKDLKVIVTQKKGLAQRGGSVVAQVRIGDVYSPLTPRYSAHSLLSMDIEETFGYIDYINKDTILVINTKAISDNAFLSKKDKVKKKEIKQLQESMNNNIFLIDAELKAKQEGMSKAANLYLLGVFFGLDNRINSFITRDDIIYSIKKNLKKNTESNIELFNKGIHFIKSKNI</sequence>
<gene>
    <name evidence="3" type="ORF">S01H1_16967</name>
</gene>
<dbReference type="PANTHER" id="PTHR43854">
    <property type="entry name" value="INDOLEPYRUVATE OXIDOREDUCTASE SUBUNIT IORB"/>
    <property type="match status" value="1"/>
</dbReference>
<evidence type="ECO:0000313" key="3">
    <source>
        <dbReference type="EMBL" id="GAF68350.1"/>
    </source>
</evidence>
<feature type="domain" description="Pyruvate/ketoisovalerate oxidoreductase catalytic" evidence="2">
    <location>
        <begin position="1"/>
        <end position="173"/>
    </location>
</feature>
<dbReference type="PANTHER" id="PTHR43854:SF1">
    <property type="entry name" value="INDOLEPYRUVATE OXIDOREDUCTASE SUBUNIT IORB"/>
    <property type="match status" value="1"/>
</dbReference>
<dbReference type="Gene3D" id="3.40.920.10">
    <property type="entry name" value="Pyruvate-ferredoxin oxidoreductase, PFOR, domain III"/>
    <property type="match status" value="1"/>
</dbReference>
<evidence type="ECO:0000256" key="1">
    <source>
        <dbReference type="ARBA" id="ARBA00023002"/>
    </source>
</evidence>
<comment type="caution">
    <text evidence="3">The sequence shown here is derived from an EMBL/GenBank/DDBJ whole genome shotgun (WGS) entry which is preliminary data.</text>
</comment>
<dbReference type="SUPFAM" id="SSF53323">
    <property type="entry name" value="Pyruvate-ferredoxin oxidoreductase, PFOR, domain III"/>
    <property type="match status" value="1"/>
</dbReference>
<keyword evidence="1" id="KW-0560">Oxidoreductase</keyword>
<evidence type="ECO:0000259" key="2">
    <source>
        <dbReference type="Pfam" id="PF01558"/>
    </source>
</evidence>
<dbReference type="InterPro" id="IPR052198">
    <property type="entry name" value="IorB_Oxidoreductase"/>
</dbReference>
<dbReference type="InterPro" id="IPR002869">
    <property type="entry name" value="Pyrv_flavodox_OxRed_cen"/>
</dbReference>
<organism evidence="3">
    <name type="scientific">marine sediment metagenome</name>
    <dbReference type="NCBI Taxonomy" id="412755"/>
    <lineage>
        <taxon>unclassified sequences</taxon>
        <taxon>metagenomes</taxon>
        <taxon>ecological metagenomes</taxon>
    </lineage>
</organism>
<accession>X0SX11</accession>
<dbReference type="AlphaFoldDB" id="X0SX11"/>
<dbReference type="InterPro" id="IPR019752">
    <property type="entry name" value="Pyrv/ketoisovalerate_OxRed_cat"/>
</dbReference>
<dbReference type="Pfam" id="PF01558">
    <property type="entry name" value="POR"/>
    <property type="match status" value="1"/>
</dbReference>